<evidence type="ECO:0000313" key="3">
    <source>
        <dbReference type="Proteomes" id="UP000240760"/>
    </source>
</evidence>
<evidence type="ECO:0000313" key="2">
    <source>
        <dbReference type="EMBL" id="PTB71712.1"/>
    </source>
</evidence>
<dbReference type="EMBL" id="KZ679146">
    <property type="protein sequence ID" value="PTB71712.1"/>
    <property type="molecule type" value="Genomic_DNA"/>
</dbReference>
<dbReference type="AlphaFoldDB" id="A0A2T4BQX1"/>
<evidence type="ECO:0000256" key="1">
    <source>
        <dbReference type="SAM" id="MobiDB-lite"/>
    </source>
</evidence>
<protein>
    <submittedName>
        <fullName evidence="2">Uncharacterized protein</fullName>
    </submittedName>
</protein>
<keyword evidence="3" id="KW-1185">Reference proteome</keyword>
<feature type="region of interest" description="Disordered" evidence="1">
    <location>
        <begin position="1"/>
        <end position="70"/>
    </location>
</feature>
<reference evidence="2 3" key="1">
    <citation type="submission" date="2016-07" db="EMBL/GenBank/DDBJ databases">
        <title>Multiple horizontal gene transfer events from other fungi enriched the ability of initially mycotrophic Trichoderma (Ascomycota) to feed on dead plant biomass.</title>
        <authorList>
            <consortium name="DOE Joint Genome Institute"/>
            <person name="Aerts A."/>
            <person name="Atanasova L."/>
            <person name="Chenthamara K."/>
            <person name="Zhang J."/>
            <person name="Grujic M."/>
            <person name="Henrissat B."/>
            <person name="Kuo A."/>
            <person name="Salamov A."/>
            <person name="Lipzen A."/>
            <person name="Labutti K."/>
            <person name="Barry K."/>
            <person name="Miao Y."/>
            <person name="Rahimi M.J."/>
            <person name="Shen Q."/>
            <person name="Grigoriev I.V."/>
            <person name="Kubicek C.P."/>
            <person name="Druzhinina I.S."/>
        </authorList>
    </citation>
    <scope>NUCLEOTIDE SEQUENCE [LARGE SCALE GENOMIC DNA]</scope>
    <source>
        <strain evidence="2 3">ATCC 18648</strain>
    </source>
</reference>
<gene>
    <name evidence="2" type="ORF">M440DRAFT_1139958</name>
</gene>
<accession>A0A2T4BQX1</accession>
<organism evidence="2 3">
    <name type="scientific">Trichoderma longibrachiatum ATCC 18648</name>
    <dbReference type="NCBI Taxonomy" id="983965"/>
    <lineage>
        <taxon>Eukaryota</taxon>
        <taxon>Fungi</taxon>
        <taxon>Dikarya</taxon>
        <taxon>Ascomycota</taxon>
        <taxon>Pezizomycotina</taxon>
        <taxon>Sordariomycetes</taxon>
        <taxon>Hypocreomycetidae</taxon>
        <taxon>Hypocreales</taxon>
        <taxon>Hypocreaceae</taxon>
        <taxon>Trichoderma</taxon>
    </lineage>
</organism>
<dbReference type="Proteomes" id="UP000240760">
    <property type="component" value="Unassembled WGS sequence"/>
</dbReference>
<proteinExistence type="predicted"/>
<name>A0A2T4BQX1_TRILO</name>
<sequence>MAQKTISTTRRGDPAWSDSDWPRTATSCRRPMLQEGGPSVKTSDDVAEPYTVSTRTPGPSRGLTAVKTPETSSSGLTACAGCLWLQRHRFAYLVSSDACTYVGYRSARTVAMEGVRFHFPLTPRV</sequence>